<dbReference type="PATRIC" id="fig|645517.4.peg.894"/>
<dbReference type="KEGG" id="anh:A6F65_00900"/>
<reference evidence="1 2" key="1">
    <citation type="submission" date="2016-07" db="EMBL/GenBank/DDBJ databases">
        <title>Complete genome sequence of Altererythrobacter namhicola JCM 16345T, containing esterase-encoding genes.</title>
        <authorList>
            <person name="Cheng H."/>
            <person name="Wu Y.-H."/>
            <person name="Jian S.-L."/>
            <person name="Huo Y.-Y."/>
            <person name="Wang C.-S."/>
            <person name="Xu X.-W."/>
        </authorList>
    </citation>
    <scope>NUCLEOTIDE SEQUENCE [LARGE SCALE GENOMIC DNA]</scope>
    <source>
        <strain evidence="1 2">JCM 16345</strain>
    </source>
</reference>
<dbReference type="RefSeq" id="WP_067786309.1">
    <property type="nucleotide sequence ID" value="NZ_CP016545.1"/>
</dbReference>
<gene>
    <name evidence="1" type="ORF">A6F65_00900</name>
</gene>
<evidence type="ECO:0000313" key="1">
    <source>
        <dbReference type="EMBL" id="ANU07211.1"/>
    </source>
</evidence>
<organism evidence="1 2">
    <name type="scientific">Paraurantiacibacter namhicola</name>
    <dbReference type="NCBI Taxonomy" id="645517"/>
    <lineage>
        <taxon>Bacteria</taxon>
        <taxon>Pseudomonadati</taxon>
        <taxon>Pseudomonadota</taxon>
        <taxon>Alphaproteobacteria</taxon>
        <taxon>Sphingomonadales</taxon>
        <taxon>Erythrobacteraceae</taxon>
        <taxon>Paraurantiacibacter</taxon>
    </lineage>
</organism>
<dbReference type="AlphaFoldDB" id="A0A1C7D799"/>
<keyword evidence="2" id="KW-1185">Reference proteome</keyword>
<proteinExistence type="predicted"/>
<evidence type="ECO:0008006" key="3">
    <source>
        <dbReference type="Google" id="ProtNLM"/>
    </source>
</evidence>
<dbReference type="Proteomes" id="UP000092698">
    <property type="component" value="Chromosome"/>
</dbReference>
<sequence>MTDDRRIMLVYNANGGLFSMLSDAVHKVVSPQTYPCSLCAITYGPVSMHGRWRRFLKGRGETVSFHHKDDWARDYPAVDAPLPAIFVTQEGSQPSVLVGADELDACTGLDPLMALVDERLSRS</sequence>
<evidence type="ECO:0000313" key="2">
    <source>
        <dbReference type="Proteomes" id="UP000092698"/>
    </source>
</evidence>
<accession>A0A1C7D799</accession>
<protein>
    <recommendedName>
        <fullName evidence="3">GTPase</fullName>
    </recommendedName>
</protein>
<dbReference type="STRING" id="645517.A6F65_00900"/>
<dbReference type="EMBL" id="CP016545">
    <property type="protein sequence ID" value="ANU07211.1"/>
    <property type="molecule type" value="Genomic_DNA"/>
</dbReference>
<dbReference type="OrthoDB" id="572467at2"/>
<name>A0A1C7D799_9SPHN</name>